<dbReference type="GO" id="GO:0005829">
    <property type="term" value="C:cytosol"/>
    <property type="evidence" value="ECO:0007669"/>
    <property type="project" value="TreeGrafter"/>
</dbReference>
<evidence type="ECO:0000313" key="15">
    <source>
        <dbReference type="EMBL" id="KAF5681714.1"/>
    </source>
</evidence>
<dbReference type="PROSITE" id="PS51480">
    <property type="entry name" value="DHAL"/>
    <property type="match status" value="1"/>
</dbReference>
<evidence type="ECO:0000256" key="8">
    <source>
        <dbReference type="ARBA" id="ARBA00022840"/>
    </source>
</evidence>
<comment type="pathway">
    <text evidence="2">Polyol metabolism; glycerol fermentation; glycerone phosphate from glycerol (oxidative route): step 2/2.</text>
</comment>
<dbReference type="InterPro" id="IPR004006">
    <property type="entry name" value="DhaK_dom"/>
</dbReference>
<dbReference type="PROSITE" id="PS51481">
    <property type="entry name" value="DHAK"/>
    <property type="match status" value="1"/>
</dbReference>
<dbReference type="UniPathway" id="UPA00617">
    <property type="reaction ID" value="UER00669"/>
</dbReference>
<dbReference type="GO" id="GO:0050354">
    <property type="term" value="F:triokinase activity"/>
    <property type="evidence" value="ECO:0007669"/>
    <property type="project" value="UniProtKB-EC"/>
</dbReference>
<evidence type="ECO:0000256" key="11">
    <source>
        <dbReference type="SAM" id="Coils"/>
    </source>
</evidence>
<dbReference type="SUPFAM" id="SSF101473">
    <property type="entry name" value="DhaL-like"/>
    <property type="match status" value="1"/>
</dbReference>
<evidence type="ECO:0000256" key="3">
    <source>
        <dbReference type="ARBA" id="ARBA00008757"/>
    </source>
</evidence>
<feature type="region of interest" description="Disordered" evidence="12">
    <location>
        <begin position="620"/>
        <end position="641"/>
    </location>
</feature>
<feature type="domain" description="DhaK" evidence="14">
    <location>
        <begin position="11"/>
        <end position="351"/>
    </location>
</feature>
<dbReference type="SMART" id="SM01120">
    <property type="entry name" value="Dak2"/>
    <property type="match status" value="1"/>
</dbReference>
<dbReference type="GO" id="GO:0005524">
    <property type="term" value="F:ATP binding"/>
    <property type="evidence" value="ECO:0007669"/>
    <property type="project" value="UniProtKB-KW"/>
</dbReference>
<dbReference type="PANTHER" id="PTHR28629:SF1">
    <property type="entry name" value="YALI0F01606P"/>
    <property type="match status" value="1"/>
</dbReference>
<keyword evidence="4" id="KW-0808">Transferase</keyword>
<dbReference type="Pfam" id="PF02733">
    <property type="entry name" value="Dak1"/>
    <property type="match status" value="1"/>
</dbReference>
<evidence type="ECO:0000256" key="5">
    <source>
        <dbReference type="ARBA" id="ARBA00022741"/>
    </source>
</evidence>
<evidence type="ECO:0000256" key="4">
    <source>
        <dbReference type="ARBA" id="ARBA00022679"/>
    </source>
</evidence>
<dbReference type="GO" id="GO:0019588">
    <property type="term" value="P:anaerobic glycerol catabolic process"/>
    <property type="evidence" value="ECO:0007669"/>
    <property type="project" value="UniProtKB-UniPathway"/>
</dbReference>
<dbReference type="InterPro" id="IPR004007">
    <property type="entry name" value="DhaL_dom"/>
</dbReference>
<evidence type="ECO:0000256" key="6">
    <source>
        <dbReference type="ARBA" id="ARBA00022777"/>
    </source>
</evidence>
<dbReference type="FunFam" id="3.40.50.10440:FF:000001">
    <property type="entry name" value="Dihydroxyacetone kinase, DhaK subunit"/>
    <property type="match status" value="1"/>
</dbReference>
<evidence type="ECO:0000256" key="2">
    <source>
        <dbReference type="ARBA" id="ARBA00004778"/>
    </source>
</evidence>
<comment type="catalytic activity">
    <reaction evidence="10">
        <text>dihydroxyacetone + ATP = dihydroxyacetone phosphate + ADP + H(+)</text>
        <dbReference type="Rhea" id="RHEA:15773"/>
        <dbReference type="ChEBI" id="CHEBI:15378"/>
        <dbReference type="ChEBI" id="CHEBI:16016"/>
        <dbReference type="ChEBI" id="CHEBI:30616"/>
        <dbReference type="ChEBI" id="CHEBI:57642"/>
        <dbReference type="ChEBI" id="CHEBI:456216"/>
        <dbReference type="EC" id="2.7.1.29"/>
    </reaction>
</comment>
<dbReference type="Gene3D" id="3.40.50.10440">
    <property type="entry name" value="Dihydroxyacetone kinase, domain 1"/>
    <property type="match status" value="1"/>
</dbReference>
<dbReference type="SUPFAM" id="SSF82549">
    <property type="entry name" value="DAK1/DegV-like"/>
    <property type="match status" value="1"/>
</dbReference>
<dbReference type="Proteomes" id="UP000572754">
    <property type="component" value="Unassembled WGS sequence"/>
</dbReference>
<protein>
    <submittedName>
        <fullName evidence="15">Dihydroxyacetone kinase</fullName>
    </submittedName>
</protein>
<comment type="similarity">
    <text evidence="3">Belongs to the dihydroxyacetone kinase (DAK) family.</text>
</comment>
<dbReference type="InterPro" id="IPR050861">
    <property type="entry name" value="Dihydroxyacetone_Kinase"/>
</dbReference>
<dbReference type="InterPro" id="IPR036117">
    <property type="entry name" value="DhaL_dom_sf"/>
</dbReference>
<dbReference type="Gene3D" id="3.30.1180.20">
    <property type="entry name" value="Dihydroxyacetone kinase, domain 2"/>
    <property type="match status" value="1"/>
</dbReference>
<dbReference type="GO" id="GO:0004371">
    <property type="term" value="F:glycerone kinase activity"/>
    <property type="evidence" value="ECO:0007669"/>
    <property type="project" value="UniProtKB-EC"/>
</dbReference>
<gene>
    <name evidence="15" type="ORF">FCIRC_5440</name>
</gene>
<feature type="coiled-coil region" evidence="11">
    <location>
        <begin position="997"/>
        <end position="1024"/>
    </location>
</feature>
<evidence type="ECO:0000256" key="1">
    <source>
        <dbReference type="ARBA" id="ARBA00003264"/>
    </source>
</evidence>
<dbReference type="PANTHER" id="PTHR28629">
    <property type="entry name" value="TRIOKINASE/FMN CYCLASE"/>
    <property type="match status" value="1"/>
</dbReference>
<dbReference type="Pfam" id="PF02734">
    <property type="entry name" value="Dak2"/>
    <property type="match status" value="1"/>
</dbReference>
<proteinExistence type="inferred from homology"/>
<keyword evidence="6 15" id="KW-0418">Kinase</keyword>
<dbReference type="Gene3D" id="1.25.40.340">
    <property type="match status" value="1"/>
</dbReference>
<feature type="compositionally biased region" description="Basic and acidic residues" evidence="12">
    <location>
        <begin position="853"/>
        <end position="902"/>
    </location>
</feature>
<reference evidence="15 16" key="2">
    <citation type="submission" date="2020-05" db="EMBL/GenBank/DDBJ databases">
        <title>Identification and distribution of gene clusters putatively required for synthesis of sphingolipid metabolism inhibitors in phylogenetically diverse species of the filamentous fungus Fusarium.</title>
        <authorList>
            <person name="Kim H.-S."/>
            <person name="Busman M."/>
            <person name="Brown D.W."/>
            <person name="Divon H."/>
            <person name="Uhlig S."/>
            <person name="Proctor R.H."/>
        </authorList>
    </citation>
    <scope>NUCLEOTIDE SEQUENCE [LARGE SCALE GENOMIC DNA]</scope>
    <source>
        <strain evidence="15 16">NRRL 25331</strain>
    </source>
</reference>
<keyword evidence="7" id="KW-0319">Glycerol metabolism</keyword>
<dbReference type="EMBL" id="JAAQPE010000177">
    <property type="protein sequence ID" value="KAF5681714.1"/>
    <property type="molecule type" value="Genomic_DNA"/>
</dbReference>
<feature type="domain" description="DhaL" evidence="13">
    <location>
        <begin position="391"/>
        <end position="591"/>
    </location>
</feature>
<comment type="catalytic activity">
    <reaction evidence="9">
        <text>D-glyceraldehyde + ATP = D-glyceraldehyde 3-phosphate + ADP + H(+)</text>
        <dbReference type="Rhea" id="RHEA:13941"/>
        <dbReference type="ChEBI" id="CHEBI:15378"/>
        <dbReference type="ChEBI" id="CHEBI:17378"/>
        <dbReference type="ChEBI" id="CHEBI:30616"/>
        <dbReference type="ChEBI" id="CHEBI:59776"/>
        <dbReference type="ChEBI" id="CHEBI:456216"/>
        <dbReference type="EC" id="2.7.1.28"/>
    </reaction>
</comment>
<accession>A0A8H5U0F4</accession>
<evidence type="ECO:0000313" key="16">
    <source>
        <dbReference type="Proteomes" id="UP000572754"/>
    </source>
</evidence>
<keyword evidence="5" id="KW-0547">Nucleotide-binding</keyword>
<keyword evidence="16" id="KW-1185">Reference proteome</keyword>
<evidence type="ECO:0000256" key="10">
    <source>
        <dbReference type="ARBA" id="ARBA00048898"/>
    </source>
</evidence>
<keyword evidence="8" id="KW-0067">ATP-binding</keyword>
<evidence type="ECO:0000256" key="9">
    <source>
        <dbReference type="ARBA" id="ARBA00047974"/>
    </source>
</evidence>
<comment type="caution">
    <text evidence="15">The sequence shown here is derived from an EMBL/GenBank/DDBJ whole genome shotgun (WGS) entry which is preliminary data.</text>
</comment>
<feature type="region of interest" description="Disordered" evidence="12">
    <location>
        <begin position="853"/>
        <end position="924"/>
    </location>
</feature>
<dbReference type="FunFam" id="3.30.1180.20:FF:000001">
    <property type="entry name" value="Dihydroxyacetone kinase 1"/>
    <property type="match status" value="1"/>
</dbReference>
<evidence type="ECO:0000256" key="7">
    <source>
        <dbReference type="ARBA" id="ARBA00022798"/>
    </source>
</evidence>
<name>A0A8H5U0F4_FUSCI</name>
<evidence type="ECO:0000256" key="12">
    <source>
        <dbReference type="SAM" id="MobiDB-lite"/>
    </source>
</evidence>
<evidence type="ECO:0000259" key="14">
    <source>
        <dbReference type="PROSITE" id="PS51481"/>
    </source>
</evidence>
<reference evidence="16" key="1">
    <citation type="journal article" date="2020" name="BMC Genomics">
        <title>Correction to: Identification and distribution of gene clusters required for synthesis of sphingolipid metabolism inhibitors in diverse species of the filamentous fungus Fusarium.</title>
        <authorList>
            <person name="Kim H.S."/>
            <person name="Lohmar J.M."/>
            <person name="Busman M."/>
            <person name="Brown D.W."/>
            <person name="Naumann T.A."/>
            <person name="Divon H.H."/>
            <person name="Lysoe E."/>
            <person name="Uhlig S."/>
            <person name="Proctor R.H."/>
        </authorList>
    </citation>
    <scope>NUCLEOTIDE SEQUENCE [LARGE SCALE GENOMIC DNA]</scope>
    <source>
        <strain evidence="16">NRRL 25331</strain>
    </source>
</reference>
<organism evidence="15 16">
    <name type="scientific">Fusarium circinatum</name>
    <name type="common">Pitch canker fungus</name>
    <name type="synonym">Gibberella circinata</name>
    <dbReference type="NCBI Taxonomy" id="48490"/>
    <lineage>
        <taxon>Eukaryota</taxon>
        <taxon>Fungi</taxon>
        <taxon>Dikarya</taxon>
        <taxon>Ascomycota</taxon>
        <taxon>Pezizomycotina</taxon>
        <taxon>Sordariomycetes</taxon>
        <taxon>Hypocreomycetidae</taxon>
        <taxon>Hypocreales</taxon>
        <taxon>Nectriaceae</taxon>
        <taxon>Fusarium</taxon>
        <taxon>Fusarium fujikuroi species complex</taxon>
    </lineage>
</organism>
<evidence type="ECO:0000259" key="13">
    <source>
        <dbReference type="PROSITE" id="PS51480"/>
    </source>
</evidence>
<comment type="function">
    <text evidence="1">Catalyzes both the phosphorylation of dihydroxyacetone and of glyceraldehyde.</text>
</comment>
<sequence length="1354" mass="148753">MSTKHYFSEAAANSLVPRALRSLVTANPHLILNEPERVVANQFHDPSKVAIISGGGSGHEPSWSGFVGEGLLSAVACGDIFASPSTKQILAAKRLAPSTKGTIFLITNYTGDRLHFGLAAEKAKAAGSGEDYLVLPATDDVSIGRSRSERVGRRGMPGHVFTMKILCAAAAEDWSFEQCVDLGRAVNDNTVSIGSSLDHCHVPGRQFQKIADDVCVVGAGIHNEPGQQLVSPFPTVESVIKSCLELLCDSSDPERGFCKFAQEDEVLLLVNNYGGLSNLELGALVDEVQQQLDSTWSITPTRCLSGSFETSLNAPGFSVSLCNISAAASLCNSTTATLLKLFDRPTTAVSWPNLVRPSQKLVTRDEGNLNGHTNGETSVVAAKQYDSMDASLLERCIRSACEKAILAEPKLTEWDMMMGDGDCGEAVKGLCESVIRKLDEGISAPGSVVSFLEAITDTVDDMGGTLGAIFGILLTALNNALKRKLADQKVNQAITVEIYAEALQAAVESLKTCTTAREGDRTVMDVLLPFSDEFVRTRSFGDSVVKAKEKAEATRYLRPKLGRALYVGKASEQQESRPFDLDSVELMLVNEGASDNGHLASEACTFLSFRASLPSIQDEVDSGAGESFTAGSRSNEDITPSIFENSPSLWIDCGEGMESGLGLQPPCQSTIDTQFTSPLVKEMMGKLSDSLDKVGRGPVRSATGAGFTPENVDKAKGWHTGVDAYDAQLQAQVREHLRVDETLRDLRDQLRQYDSTLAATRELGGGNNERSQELATEILGWLMQENPRQAILRLNTGDPNDPLTAGTSQVATLGPGREELIEQIDRNSVEFISDCIPQALNRRLEAAVVNGDKQPHKMQHDLHQATQHRESENDKRTQNELRAVNDKQMEGSEAQLRQRESTIEEYQPSREALQSELDTPRKELDAKDSNIRDLTAEVASDREKLGDHEELVNSQQLLIKERDEARTDVEYYRRLADSIKVSSDKWMNLCSKRDRTILRFESQVADLEQQLKATRTQETTQERARDDFSDVLRDVQQTIQEQGRSLDSAQQSVSAYGNEARGYAELTDLNERLKGQVDSLSNQATYYKNRGDKYKSALNEAKQAAGAMAKSLMAQCPSGVEWPGIMERIDWNTELVVALPTQNTWKVQETWSKDPMLAVGKRTESLTALLLQIVASVESRSFVDVVSFLAAIQTRLDEDSKCIFPVVKLFLDAVSVCIELEGVHAFQIFLLLQVAERIGRAWPMVQDAVNELANRGGSHERISSVSRSVTLWGQGQRLGCETSLHHQDWTLVGFFRKPNGILLLGGSELRWADHDFVEIDHDGITATITIGEEEDKIEFGVEGQEWIWWVEHIL</sequence>
<keyword evidence="11" id="KW-0175">Coiled coil</keyword>